<organism evidence="2 3">
    <name type="scientific">Haematococcus lacustris</name>
    <name type="common">Green alga</name>
    <name type="synonym">Haematococcus pluvialis</name>
    <dbReference type="NCBI Taxonomy" id="44745"/>
    <lineage>
        <taxon>Eukaryota</taxon>
        <taxon>Viridiplantae</taxon>
        <taxon>Chlorophyta</taxon>
        <taxon>core chlorophytes</taxon>
        <taxon>Chlorophyceae</taxon>
        <taxon>CS clade</taxon>
        <taxon>Chlamydomonadales</taxon>
        <taxon>Haematococcaceae</taxon>
        <taxon>Haematococcus</taxon>
    </lineage>
</organism>
<protein>
    <submittedName>
        <fullName evidence="2">Uncharacterized protein</fullName>
    </submittedName>
</protein>
<evidence type="ECO:0000256" key="1">
    <source>
        <dbReference type="SAM" id="SignalP"/>
    </source>
</evidence>
<keyword evidence="1" id="KW-0732">Signal</keyword>
<keyword evidence="3" id="KW-1185">Reference proteome</keyword>
<dbReference type="EMBL" id="BLLF01001542">
    <property type="protein sequence ID" value="GFH19922.1"/>
    <property type="molecule type" value="Genomic_DNA"/>
</dbReference>
<dbReference type="AlphaFoldDB" id="A0A699ZVG5"/>
<reference evidence="2 3" key="1">
    <citation type="submission" date="2020-02" db="EMBL/GenBank/DDBJ databases">
        <title>Draft genome sequence of Haematococcus lacustris strain NIES-144.</title>
        <authorList>
            <person name="Morimoto D."/>
            <person name="Nakagawa S."/>
            <person name="Yoshida T."/>
            <person name="Sawayama S."/>
        </authorList>
    </citation>
    <scope>NUCLEOTIDE SEQUENCE [LARGE SCALE GENOMIC DNA]</scope>
    <source>
        <strain evidence="2 3">NIES-144</strain>
    </source>
</reference>
<comment type="caution">
    <text evidence="2">The sequence shown here is derived from an EMBL/GenBank/DDBJ whole genome shotgun (WGS) entry which is preliminary data.</text>
</comment>
<accession>A0A699ZVG5</accession>
<evidence type="ECO:0000313" key="3">
    <source>
        <dbReference type="Proteomes" id="UP000485058"/>
    </source>
</evidence>
<feature type="chain" id="PRO_5025629111" evidence="1">
    <location>
        <begin position="25"/>
        <end position="227"/>
    </location>
</feature>
<gene>
    <name evidence="2" type="ORF">HaLaN_16954</name>
</gene>
<proteinExistence type="predicted"/>
<sequence length="227" mass="23339">MSCTTKSTLISAFVAVALTAFTAALRPSPAPPAVDAEAVTPVTAAPGRVQWTSTRAGRAVPPLNAHAGQAAKRRLLVLLADSSVGLPDLVTELSRLVAHEAGPRTFTGHTADGGHTVANVAEAAATLNLEEEAVLSRSFKALVEPGSVAFSAVKEALSRVLTLHLLLGPLAIRQEPAVRRAAASMLAQEGAAVVAEDLAQLAQQLLALCGVSEAVHGEVYARMCGFV</sequence>
<name>A0A699ZVG5_HAELA</name>
<feature type="signal peptide" evidence="1">
    <location>
        <begin position="1"/>
        <end position="24"/>
    </location>
</feature>
<evidence type="ECO:0000313" key="2">
    <source>
        <dbReference type="EMBL" id="GFH19922.1"/>
    </source>
</evidence>
<dbReference type="Proteomes" id="UP000485058">
    <property type="component" value="Unassembled WGS sequence"/>
</dbReference>